<keyword evidence="4" id="KW-0966">Cell projection</keyword>
<dbReference type="Pfam" id="PF00691">
    <property type="entry name" value="OmpA"/>
    <property type="match status" value="1"/>
</dbReference>
<dbReference type="CDD" id="cd07185">
    <property type="entry name" value="OmpA_C-like"/>
    <property type="match status" value="1"/>
</dbReference>
<reference evidence="4 5" key="1">
    <citation type="submission" date="2018-05" db="EMBL/GenBank/DDBJ databases">
        <title>Marinilabilia rubrum sp. nov., isolated from saltern sediment.</title>
        <authorList>
            <person name="Zhang R."/>
        </authorList>
    </citation>
    <scope>NUCLEOTIDE SEQUENCE [LARGE SCALE GENOMIC DNA]</scope>
    <source>
        <strain evidence="4 5">WTE16</strain>
    </source>
</reference>
<dbReference type="InterPro" id="IPR050330">
    <property type="entry name" value="Bact_OuterMem_StrucFunc"/>
</dbReference>
<keyword evidence="2" id="KW-0175">Coiled coil</keyword>
<dbReference type="Gene3D" id="3.30.1330.60">
    <property type="entry name" value="OmpA-like domain"/>
    <property type="match status" value="1"/>
</dbReference>
<proteinExistence type="predicted"/>
<evidence type="ECO:0000256" key="1">
    <source>
        <dbReference type="PROSITE-ProRule" id="PRU00473"/>
    </source>
</evidence>
<dbReference type="Proteomes" id="UP000244956">
    <property type="component" value="Unassembled WGS sequence"/>
</dbReference>
<keyword evidence="1" id="KW-0472">Membrane</keyword>
<dbReference type="Gene3D" id="1.10.287.1490">
    <property type="match status" value="1"/>
</dbReference>
<name>A0A2U2B9F7_9BACT</name>
<evidence type="ECO:0000313" key="5">
    <source>
        <dbReference type="Proteomes" id="UP000244956"/>
    </source>
</evidence>
<evidence type="ECO:0000259" key="3">
    <source>
        <dbReference type="PROSITE" id="PS51123"/>
    </source>
</evidence>
<dbReference type="RefSeq" id="WP_109264221.1">
    <property type="nucleotide sequence ID" value="NZ_QEWP01000006.1"/>
</dbReference>
<dbReference type="AlphaFoldDB" id="A0A2U2B9F7"/>
<dbReference type="SUPFAM" id="SSF103088">
    <property type="entry name" value="OmpA-like"/>
    <property type="match status" value="1"/>
</dbReference>
<feature type="coiled-coil region" evidence="2">
    <location>
        <begin position="26"/>
        <end position="198"/>
    </location>
</feature>
<protein>
    <submittedName>
        <fullName evidence="4">Flagellar motor protein MotB</fullName>
    </submittedName>
</protein>
<dbReference type="PANTHER" id="PTHR30329">
    <property type="entry name" value="STATOR ELEMENT OF FLAGELLAR MOTOR COMPLEX"/>
    <property type="match status" value="1"/>
</dbReference>
<keyword evidence="5" id="KW-1185">Reference proteome</keyword>
<evidence type="ECO:0000256" key="2">
    <source>
        <dbReference type="SAM" id="Coils"/>
    </source>
</evidence>
<keyword evidence="4" id="KW-0969">Cilium</keyword>
<sequence>MKTVKYIGILITASTLFFSCVPLNQFRELEEANTELSDKVDNLSSEKELLEGRNEELKELADRLKKQVAELTADTLKKGREVRGCRNDLQKLRTEYEDLLTQLRNQTGAGDSEELLNYLQKLQEDLQAREDALIASERDLDAREKELQEAMAKLAAAQKELETAQAELAAQNQRLLELEQALARKDSASNALRQAIADALTGFDQSQLKVHIKNGKVYVSMEEKLLFGSGSYQVSAEGASAIRQVANVLGNKKDINIMIEGHTDPVPYSSGKLLDNWDLSVKRATSVTRILLENSAIDPSRVIAAGRGSHVPLVSNDTPEGKRKNRRTEIILTPRLDQILDILETN</sequence>
<dbReference type="PROSITE" id="PS51123">
    <property type="entry name" value="OMPA_2"/>
    <property type="match status" value="1"/>
</dbReference>
<comment type="caution">
    <text evidence="4">The sequence shown here is derived from an EMBL/GenBank/DDBJ whole genome shotgun (WGS) entry which is preliminary data.</text>
</comment>
<dbReference type="GO" id="GO:0016020">
    <property type="term" value="C:membrane"/>
    <property type="evidence" value="ECO:0007669"/>
    <property type="project" value="UniProtKB-UniRule"/>
</dbReference>
<evidence type="ECO:0000313" key="4">
    <source>
        <dbReference type="EMBL" id="PWD99682.1"/>
    </source>
</evidence>
<organism evidence="4 5">
    <name type="scientific">Marinilabilia rubra</name>
    <dbReference type="NCBI Taxonomy" id="2162893"/>
    <lineage>
        <taxon>Bacteria</taxon>
        <taxon>Pseudomonadati</taxon>
        <taxon>Bacteroidota</taxon>
        <taxon>Bacteroidia</taxon>
        <taxon>Marinilabiliales</taxon>
        <taxon>Marinilabiliaceae</taxon>
        <taxon>Marinilabilia</taxon>
    </lineage>
</organism>
<accession>A0A2U2B9F7</accession>
<dbReference type="InterPro" id="IPR006665">
    <property type="entry name" value="OmpA-like"/>
</dbReference>
<feature type="domain" description="OmpA-like" evidence="3">
    <location>
        <begin position="214"/>
        <end position="336"/>
    </location>
</feature>
<dbReference type="PANTHER" id="PTHR30329:SF21">
    <property type="entry name" value="LIPOPROTEIN YIAD-RELATED"/>
    <property type="match status" value="1"/>
</dbReference>
<gene>
    <name evidence="4" type="ORF">DDZ16_09565</name>
</gene>
<dbReference type="EMBL" id="QEWP01000006">
    <property type="protein sequence ID" value="PWD99682.1"/>
    <property type="molecule type" value="Genomic_DNA"/>
</dbReference>
<keyword evidence="4" id="KW-0282">Flagellum</keyword>
<dbReference type="InterPro" id="IPR036737">
    <property type="entry name" value="OmpA-like_sf"/>
</dbReference>
<dbReference type="OrthoDB" id="9815217at2"/>
<dbReference type="PROSITE" id="PS51257">
    <property type="entry name" value="PROKAR_LIPOPROTEIN"/>
    <property type="match status" value="1"/>
</dbReference>